<sequence length="105" mass="11501">MSDTEQFAPVDFEPEAYARQRSAADPAFKSAHDALEDEFSALDVLLRARKEAGLSQAEVAQRMGIAPASLARIESSVGNRRHAPSLSTLRRYAQACGKRLALRLD</sequence>
<evidence type="ECO:0000313" key="2">
    <source>
        <dbReference type="Proteomes" id="UP001364695"/>
    </source>
</evidence>
<protein>
    <submittedName>
        <fullName evidence="1">Helix-turn-helix transcriptional regulator</fullName>
    </submittedName>
</protein>
<gene>
    <name evidence="1" type="ORF">RV045_08525</name>
</gene>
<comment type="caution">
    <text evidence="1">The sequence shown here is derived from an EMBL/GenBank/DDBJ whole genome shotgun (WGS) entry which is preliminary data.</text>
</comment>
<keyword evidence="2" id="KW-1185">Reference proteome</keyword>
<organism evidence="1 2">
    <name type="scientific">Amphibiibacter pelophylacis</name>
    <dbReference type="NCBI Taxonomy" id="1799477"/>
    <lineage>
        <taxon>Bacteria</taxon>
        <taxon>Pseudomonadati</taxon>
        <taxon>Pseudomonadota</taxon>
        <taxon>Betaproteobacteria</taxon>
        <taxon>Burkholderiales</taxon>
        <taxon>Sphaerotilaceae</taxon>
        <taxon>Amphibiibacter</taxon>
    </lineage>
</organism>
<dbReference type="Proteomes" id="UP001364695">
    <property type="component" value="Unassembled WGS sequence"/>
</dbReference>
<name>A0ACC6P2Q6_9BURK</name>
<reference evidence="1" key="1">
    <citation type="submission" date="2023-10" db="EMBL/GenBank/DDBJ databases">
        <title>Amphibacter perezi, gen. nov., sp. nov. a novel taxa of the family Comamonadaceae, class Betaproteobacteria isolated from the skin microbiota of Pelophylax perezi from different populations.</title>
        <authorList>
            <person name="Costa S."/>
            <person name="Proenca D.N."/>
            <person name="Lopes I."/>
            <person name="Morais P.V."/>
        </authorList>
    </citation>
    <scope>NUCLEOTIDE SEQUENCE</scope>
    <source>
        <strain evidence="1">SL12-8</strain>
    </source>
</reference>
<dbReference type="EMBL" id="JAWDIE010000011">
    <property type="protein sequence ID" value="MEJ7138473.1"/>
    <property type="molecule type" value="Genomic_DNA"/>
</dbReference>
<accession>A0ACC6P2Q6</accession>
<proteinExistence type="predicted"/>
<evidence type="ECO:0000313" key="1">
    <source>
        <dbReference type="EMBL" id="MEJ7138473.1"/>
    </source>
</evidence>